<comment type="caution">
    <text evidence="1">The sequence shown here is derived from an EMBL/GenBank/DDBJ whole genome shotgun (WGS) entry which is preliminary data.</text>
</comment>
<gene>
    <name evidence="1" type="ORF">CCY01nite_33490</name>
</gene>
<reference evidence="1 2" key="1">
    <citation type="submission" date="2019-07" db="EMBL/GenBank/DDBJ databases">
        <title>Whole genome shotgun sequence of Chitinophaga cymbidii NBRC 109752.</title>
        <authorList>
            <person name="Hosoyama A."/>
            <person name="Uohara A."/>
            <person name="Ohji S."/>
            <person name="Ichikawa N."/>
        </authorList>
    </citation>
    <scope>NUCLEOTIDE SEQUENCE [LARGE SCALE GENOMIC DNA]</scope>
    <source>
        <strain evidence="1 2">NBRC 109752</strain>
    </source>
</reference>
<dbReference type="EMBL" id="BKAU01000004">
    <property type="protein sequence ID" value="GEP97089.1"/>
    <property type="molecule type" value="Genomic_DNA"/>
</dbReference>
<organism evidence="1 2">
    <name type="scientific">Chitinophaga cymbidii</name>
    <dbReference type="NCBI Taxonomy" id="1096750"/>
    <lineage>
        <taxon>Bacteria</taxon>
        <taxon>Pseudomonadati</taxon>
        <taxon>Bacteroidota</taxon>
        <taxon>Chitinophagia</taxon>
        <taxon>Chitinophagales</taxon>
        <taxon>Chitinophagaceae</taxon>
        <taxon>Chitinophaga</taxon>
    </lineage>
</organism>
<evidence type="ECO:0000313" key="2">
    <source>
        <dbReference type="Proteomes" id="UP000321436"/>
    </source>
</evidence>
<dbReference type="RefSeq" id="WP_146864330.1">
    <property type="nucleotide sequence ID" value="NZ_BKAU01000004.1"/>
</dbReference>
<name>A0A512RN42_9BACT</name>
<dbReference type="AlphaFoldDB" id="A0A512RN42"/>
<evidence type="ECO:0000313" key="1">
    <source>
        <dbReference type="EMBL" id="GEP97089.1"/>
    </source>
</evidence>
<keyword evidence="2" id="KW-1185">Reference proteome</keyword>
<proteinExistence type="predicted"/>
<dbReference type="Proteomes" id="UP000321436">
    <property type="component" value="Unassembled WGS sequence"/>
</dbReference>
<dbReference type="OrthoDB" id="1421611at2"/>
<accession>A0A512RN42</accession>
<sequence>MKTISLFAIAAIIIFLPSCITTLQPLATEDRMITDSRLTGTWNSAEGEMRIEPVLLSRTYRQAKITDAGGDSARMSRTYMLSYEKNGIHYNMFASFIQVGEHLFMDLRPAIIADAQREDDNNGYDFNPDYMPGYTIAKVEWKNDRQLAVQFADGAFVRRQLESGHLRLKHELDDLFGTCIISASSEELQKFVEKYAADERLFSNRNSVTLTRKG</sequence>
<protein>
    <submittedName>
        <fullName evidence="1">Uncharacterized protein</fullName>
    </submittedName>
</protein>